<dbReference type="GO" id="GO:0009228">
    <property type="term" value="P:thiamine biosynthetic process"/>
    <property type="evidence" value="ECO:0007669"/>
    <property type="project" value="UniProtKB-KW"/>
</dbReference>
<dbReference type="Proteomes" id="UP001069090">
    <property type="component" value="Unassembled WGS sequence"/>
</dbReference>
<keyword evidence="1 2" id="KW-0784">Thiamine biosynthesis</keyword>
<keyword evidence="2" id="KW-0460">Magnesium</keyword>
<feature type="binding site" evidence="2">
    <location>
        <begin position="122"/>
        <end position="123"/>
    </location>
    <ligand>
        <name>ATP</name>
        <dbReference type="ChEBI" id="CHEBI:30616"/>
    </ligand>
</feature>
<comment type="function">
    <text evidence="2">Catalyzes the ATP-dependent phosphorylation of thiamine-monophosphate (TMP) to form thiamine-pyrophosphate (TPP), the active form of vitamin B1.</text>
</comment>
<dbReference type="PIRSF" id="PIRSF005303">
    <property type="entry name" value="Thiam_monoph_kin"/>
    <property type="match status" value="1"/>
</dbReference>
<sequence length="322" mass="33806">MSLSEFSLIERYFTALEQPASPYVDFAIGDDCCLLSIPDDMQLAQSIDTLNANVHFPAEANADLIAQRALAVSISDLAAMGASPVAFSLAISMPQVSEPWLADFSRGLQQAAQHYAIALIGGDTTKGPLSLTVHVQGVVAKGKALQRHGAALGDCVFVTGSLGDAAAALAFMQGQLSVAKSAQQFFKQRYYQPSARIAVGQSLNDIATAAIDVSDGLVADLGHIAKRSGVAAVVNVDKLPLSAELQAASSPEQARRYALSGGDDYELCFTAPASMREQLLELSELIDVAITEVGTIVAGSGVRCVDGRGSELQLSQTGYQHF</sequence>
<dbReference type="SUPFAM" id="SSF55326">
    <property type="entry name" value="PurM N-terminal domain-like"/>
    <property type="match status" value="1"/>
</dbReference>
<organism evidence="5 6">
    <name type="scientific">Dasania phycosphaerae</name>
    <dbReference type="NCBI Taxonomy" id="2950436"/>
    <lineage>
        <taxon>Bacteria</taxon>
        <taxon>Pseudomonadati</taxon>
        <taxon>Pseudomonadota</taxon>
        <taxon>Gammaproteobacteria</taxon>
        <taxon>Cellvibrionales</taxon>
        <taxon>Spongiibacteraceae</taxon>
        <taxon>Dasania</taxon>
    </lineage>
</organism>
<evidence type="ECO:0000313" key="5">
    <source>
        <dbReference type="EMBL" id="MCZ0863949.1"/>
    </source>
</evidence>
<name>A0A9J6RIZ8_9GAMM</name>
<dbReference type="SUPFAM" id="SSF56042">
    <property type="entry name" value="PurM C-terminal domain-like"/>
    <property type="match status" value="1"/>
</dbReference>
<evidence type="ECO:0000259" key="4">
    <source>
        <dbReference type="Pfam" id="PF02769"/>
    </source>
</evidence>
<dbReference type="AlphaFoldDB" id="A0A9J6RIZ8"/>
<comment type="catalytic activity">
    <reaction evidence="2">
        <text>thiamine phosphate + ATP = thiamine diphosphate + ADP</text>
        <dbReference type="Rhea" id="RHEA:15913"/>
        <dbReference type="ChEBI" id="CHEBI:30616"/>
        <dbReference type="ChEBI" id="CHEBI:37575"/>
        <dbReference type="ChEBI" id="CHEBI:58937"/>
        <dbReference type="ChEBI" id="CHEBI:456216"/>
        <dbReference type="EC" id="2.7.4.16"/>
    </reaction>
</comment>
<feature type="domain" description="PurM-like C-terminal" evidence="4">
    <location>
        <begin position="153"/>
        <end position="304"/>
    </location>
</feature>
<accession>A0A9J6RIZ8</accession>
<feature type="binding site" evidence="2">
    <location>
        <position position="31"/>
    </location>
    <ligand>
        <name>Mg(2+)</name>
        <dbReference type="ChEBI" id="CHEBI:18420"/>
        <label>4</label>
    </ligand>
</feature>
<dbReference type="InterPro" id="IPR016188">
    <property type="entry name" value="PurM-like_N"/>
</dbReference>
<comment type="pathway">
    <text evidence="2">Cofactor biosynthesis; thiamine diphosphate biosynthesis; thiamine diphosphate from thiamine phosphate: step 1/1.</text>
</comment>
<feature type="domain" description="PurM-like N-terminal" evidence="3">
    <location>
        <begin position="29"/>
        <end position="139"/>
    </location>
</feature>
<feature type="binding site" evidence="2">
    <location>
        <position position="123"/>
    </location>
    <ligand>
        <name>Mg(2+)</name>
        <dbReference type="ChEBI" id="CHEBI:18420"/>
        <label>1</label>
    </ligand>
</feature>
<feature type="binding site" evidence="2">
    <location>
        <position position="55"/>
    </location>
    <ligand>
        <name>substrate</name>
    </ligand>
</feature>
<keyword evidence="2" id="KW-0067">ATP-binding</keyword>
<dbReference type="Pfam" id="PF00586">
    <property type="entry name" value="AIRS"/>
    <property type="match status" value="1"/>
</dbReference>
<comment type="caution">
    <text evidence="5">The sequence shown here is derived from an EMBL/GenBank/DDBJ whole genome shotgun (WGS) entry which is preliminary data.</text>
</comment>
<dbReference type="InterPro" id="IPR036921">
    <property type="entry name" value="PurM-like_N_sf"/>
</dbReference>
<dbReference type="PANTHER" id="PTHR30270:SF0">
    <property type="entry name" value="THIAMINE-MONOPHOSPHATE KINASE"/>
    <property type="match status" value="1"/>
</dbReference>
<dbReference type="InterPro" id="IPR010918">
    <property type="entry name" value="PurM-like_C_dom"/>
</dbReference>
<dbReference type="InterPro" id="IPR006283">
    <property type="entry name" value="ThiL-like"/>
</dbReference>
<feature type="binding site" evidence="2">
    <location>
        <position position="31"/>
    </location>
    <ligand>
        <name>Mg(2+)</name>
        <dbReference type="ChEBI" id="CHEBI:18420"/>
        <label>3</label>
    </ligand>
</feature>
<evidence type="ECO:0000313" key="6">
    <source>
        <dbReference type="Proteomes" id="UP001069090"/>
    </source>
</evidence>
<dbReference type="EMBL" id="JAPTGG010000001">
    <property type="protein sequence ID" value="MCZ0863949.1"/>
    <property type="molecule type" value="Genomic_DNA"/>
</dbReference>
<feature type="binding site" evidence="2">
    <location>
        <position position="319"/>
    </location>
    <ligand>
        <name>substrate</name>
    </ligand>
</feature>
<feature type="binding site" evidence="2">
    <location>
        <position position="263"/>
    </location>
    <ligand>
        <name>substrate</name>
    </ligand>
</feature>
<dbReference type="GO" id="GO:0000287">
    <property type="term" value="F:magnesium ion binding"/>
    <property type="evidence" value="ECO:0007669"/>
    <property type="project" value="UniProtKB-UniRule"/>
</dbReference>
<feature type="binding site" evidence="2">
    <location>
        <position position="215"/>
    </location>
    <ligand>
        <name>Mg(2+)</name>
        <dbReference type="ChEBI" id="CHEBI:18420"/>
        <label>5</label>
    </ligand>
</feature>
<keyword evidence="2 5" id="KW-0418">Kinase</keyword>
<evidence type="ECO:0000256" key="2">
    <source>
        <dbReference type="HAMAP-Rule" id="MF_02128"/>
    </source>
</evidence>
<evidence type="ECO:0000256" key="1">
    <source>
        <dbReference type="ARBA" id="ARBA00022977"/>
    </source>
</evidence>
<dbReference type="RefSeq" id="WP_258330096.1">
    <property type="nucleotide sequence ID" value="NZ_JAPTGG010000001.1"/>
</dbReference>
<dbReference type="CDD" id="cd02194">
    <property type="entry name" value="ThiL"/>
    <property type="match status" value="1"/>
</dbReference>
<dbReference type="InterPro" id="IPR036676">
    <property type="entry name" value="PurM-like_C_sf"/>
</dbReference>
<evidence type="ECO:0000259" key="3">
    <source>
        <dbReference type="Pfam" id="PF00586"/>
    </source>
</evidence>
<feature type="binding site" evidence="2">
    <location>
        <position position="147"/>
    </location>
    <ligand>
        <name>ATP</name>
        <dbReference type="ChEBI" id="CHEBI:30616"/>
    </ligand>
</feature>
<dbReference type="GO" id="GO:0009229">
    <property type="term" value="P:thiamine diphosphate biosynthetic process"/>
    <property type="evidence" value="ECO:0007669"/>
    <property type="project" value="UniProtKB-UniRule"/>
</dbReference>
<comment type="caution">
    <text evidence="2">Lacks conserved residue(s) required for the propagation of feature annotation.</text>
</comment>
<dbReference type="PANTHER" id="PTHR30270">
    <property type="entry name" value="THIAMINE-MONOPHOSPHATE KINASE"/>
    <property type="match status" value="1"/>
</dbReference>
<proteinExistence type="inferred from homology"/>
<protein>
    <recommendedName>
        <fullName evidence="2">Thiamine-monophosphate kinase</fullName>
        <shortName evidence="2">TMP kinase</shortName>
        <shortName evidence="2">Thiamine-phosphate kinase</shortName>
        <ecNumber evidence="2">2.7.4.16</ecNumber>
    </recommendedName>
</protein>
<dbReference type="Gene3D" id="3.90.650.10">
    <property type="entry name" value="PurM-like C-terminal domain"/>
    <property type="match status" value="1"/>
</dbReference>
<dbReference type="Gene3D" id="3.30.1330.10">
    <property type="entry name" value="PurM-like, N-terminal domain"/>
    <property type="match status" value="1"/>
</dbReference>
<keyword evidence="6" id="KW-1185">Reference proteome</keyword>
<dbReference type="EC" id="2.7.4.16" evidence="2"/>
<dbReference type="GO" id="GO:0005524">
    <property type="term" value="F:ATP binding"/>
    <property type="evidence" value="ECO:0007669"/>
    <property type="project" value="UniProtKB-UniRule"/>
</dbReference>
<feature type="binding site" evidence="2">
    <location>
        <position position="48"/>
    </location>
    <ligand>
        <name>Mg(2+)</name>
        <dbReference type="ChEBI" id="CHEBI:18420"/>
        <label>1</label>
    </ligand>
</feature>
<comment type="miscellaneous">
    <text evidence="2">Reaction mechanism of ThiL seems to utilize a direct, inline transfer of the gamma-phosphate of ATP to TMP rather than a phosphorylated enzyme intermediate.</text>
</comment>
<feature type="binding site" evidence="2">
    <location>
        <position position="76"/>
    </location>
    <ligand>
        <name>Mg(2+)</name>
        <dbReference type="ChEBI" id="CHEBI:18420"/>
        <label>3</label>
    </ligand>
</feature>
<comment type="similarity">
    <text evidence="2">Belongs to the thiamine-monophosphate kinase family.</text>
</comment>
<feature type="binding site" evidence="2">
    <location>
        <position position="76"/>
    </location>
    <ligand>
        <name>Mg(2+)</name>
        <dbReference type="ChEBI" id="CHEBI:18420"/>
        <label>2</label>
    </ligand>
</feature>
<keyword evidence="2" id="KW-0547">Nucleotide-binding</keyword>
<feature type="binding site" evidence="2">
    <location>
        <position position="212"/>
    </location>
    <ligand>
        <name>Mg(2+)</name>
        <dbReference type="ChEBI" id="CHEBI:18420"/>
        <label>3</label>
    </ligand>
</feature>
<dbReference type="Pfam" id="PF02769">
    <property type="entry name" value="AIRS_C"/>
    <property type="match status" value="1"/>
</dbReference>
<reference evidence="5 6" key="1">
    <citation type="submission" date="2022-12" db="EMBL/GenBank/DDBJ databases">
        <title>Dasania phycosphaerae sp. nov., isolated from particulate material of the south coast of Korea.</title>
        <authorList>
            <person name="Jiang Y."/>
        </authorList>
    </citation>
    <scope>NUCLEOTIDE SEQUENCE [LARGE SCALE GENOMIC DNA]</scope>
    <source>
        <strain evidence="5 6">GY-19</strain>
    </source>
</reference>
<keyword evidence="2" id="KW-0479">Metal-binding</keyword>
<dbReference type="NCBIfam" id="TIGR01379">
    <property type="entry name" value="thiL"/>
    <property type="match status" value="1"/>
</dbReference>
<keyword evidence="2 5" id="KW-0808">Transferase</keyword>
<dbReference type="HAMAP" id="MF_02128">
    <property type="entry name" value="TMP_kinase"/>
    <property type="match status" value="1"/>
</dbReference>
<feature type="binding site" evidence="2">
    <location>
        <position position="76"/>
    </location>
    <ligand>
        <name>Mg(2+)</name>
        <dbReference type="ChEBI" id="CHEBI:18420"/>
        <label>4</label>
    </ligand>
</feature>
<feature type="binding site" evidence="2">
    <location>
        <position position="214"/>
    </location>
    <ligand>
        <name>ATP</name>
        <dbReference type="ChEBI" id="CHEBI:30616"/>
    </ligand>
</feature>
<dbReference type="GO" id="GO:0009030">
    <property type="term" value="F:thiamine-phosphate kinase activity"/>
    <property type="evidence" value="ECO:0007669"/>
    <property type="project" value="UniProtKB-UniRule"/>
</dbReference>
<feature type="binding site" evidence="2">
    <location>
        <position position="46"/>
    </location>
    <ligand>
        <name>Mg(2+)</name>
        <dbReference type="ChEBI" id="CHEBI:18420"/>
        <label>4</label>
    </ligand>
</feature>
<gene>
    <name evidence="2 5" type="primary">thiL</name>
    <name evidence="5" type="ORF">O0V09_01985</name>
</gene>
<feature type="binding site" evidence="2">
    <location>
        <position position="48"/>
    </location>
    <ligand>
        <name>Mg(2+)</name>
        <dbReference type="ChEBI" id="CHEBI:18420"/>
        <label>2</label>
    </ligand>
</feature>